<name>A0A845R0X9_9CLOT</name>
<dbReference type="RefSeq" id="WP_160197839.1">
    <property type="nucleotide sequence ID" value="NZ_QXXA01000011.1"/>
</dbReference>
<evidence type="ECO:0000313" key="1">
    <source>
        <dbReference type="EMBL" id="NBI07376.1"/>
    </source>
</evidence>
<keyword evidence="2" id="KW-1185">Reference proteome</keyword>
<dbReference type="OrthoDB" id="2374476at2"/>
<comment type="caution">
    <text evidence="1">The sequence shown here is derived from an EMBL/GenBank/DDBJ whole genome shotgun (WGS) entry which is preliminary data.</text>
</comment>
<proteinExistence type="predicted"/>
<dbReference type="AlphaFoldDB" id="A0A845R0X9"/>
<organism evidence="1 2">
    <name type="scientific">Senegalia massiliensis</name>
    <dbReference type="NCBI Taxonomy" id="1720316"/>
    <lineage>
        <taxon>Bacteria</taxon>
        <taxon>Bacillati</taxon>
        <taxon>Bacillota</taxon>
        <taxon>Clostridia</taxon>
        <taxon>Eubacteriales</taxon>
        <taxon>Clostridiaceae</taxon>
        <taxon>Senegalia</taxon>
    </lineage>
</organism>
<accession>A0A845R0X9</accession>
<evidence type="ECO:0000313" key="2">
    <source>
        <dbReference type="Proteomes" id="UP000467132"/>
    </source>
</evidence>
<dbReference type="EMBL" id="QXXA01000011">
    <property type="protein sequence ID" value="NBI07376.1"/>
    <property type="molecule type" value="Genomic_DNA"/>
</dbReference>
<evidence type="ECO:0008006" key="3">
    <source>
        <dbReference type="Google" id="ProtNLM"/>
    </source>
</evidence>
<sequence length="190" mass="22309">MIEIDKILINKIIAILPIYLDTKGNSTKIIIENKEDMFIYSRTIRVLKSIAGYFTLDLRKVRNEYGKIIESKNMVPIPLTKRDILIPMKTRKPISKNDGSIGYFNLKYIEDILKKDEDIYIKFITEREIKVLNTERTIIKHINDGKLVKQSYKEKLDSHIKEQNVNYNTPATKEDIALLIRELVDIKKRL</sequence>
<dbReference type="Proteomes" id="UP000467132">
    <property type="component" value="Unassembled WGS sequence"/>
</dbReference>
<reference evidence="1 2" key="1">
    <citation type="submission" date="2018-08" db="EMBL/GenBank/DDBJ databases">
        <title>Murine metabolic-syndrome-specific gut microbial biobank.</title>
        <authorList>
            <person name="Liu C."/>
        </authorList>
    </citation>
    <scope>NUCLEOTIDE SEQUENCE [LARGE SCALE GENOMIC DNA]</scope>
    <source>
        <strain evidence="1 2">583</strain>
    </source>
</reference>
<protein>
    <recommendedName>
        <fullName evidence="3">ComK protein</fullName>
    </recommendedName>
</protein>
<gene>
    <name evidence="1" type="ORF">D3Z33_11000</name>
</gene>